<reference evidence="1 2" key="1">
    <citation type="submission" date="2019-01" db="EMBL/GenBank/DDBJ databases">
        <authorList>
            <person name="Chen W.-M."/>
        </authorList>
    </citation>
    <scope>NUCLEOTIDE SEQUENCE [LARGE SCALE GENOMIC DNA]</scope>
    <source>
        <strain evidence="1 2">KYPY4</strain>
    </source>
</reference>
<dbReference type="RefSeq" id="WP_128227035.1">
    <property type="nucleotide sequence ID" value="NZ_SACR01000001.1"/>
</dbReference>
<proteinExistence type="predicted"/>
<sequence>MPNLDINLFKTTAVSAFSRQTMPAGTNRDTFNTYLGQIGQCIGTALDQWRQRTVLQGAIIAGPIVSGGRLVGPLLDPLIRGANPPGNWAAYNTAIAAGVHNQFHQMLALAIVPGLAWYPQFAAWPGPVAPPQPARPEKLLTLCMPGLALVDPGAVKQAIVQKFGHNKPPCAEGVAQAVADGLNKALMPWLSTNLLHNVMGGGPVPTFCPPMVPVGPVVGGLAQQVGPGNIR</sequence>
<dbReference type="AlphaFoldDB" id="A0A437RRK1"/>
<evidence type="ECO:0000313" key="1">
    <source>
        <dbReference type="EMBL" id="RVU49398.1"/>
    </source>
</evidence>
<comment type="caution">
    <text evidence="1">The sequence shown here is derived from an EMBL/GenBank/DDBJ whole genome shotgun (WGS) entry which is preliminary data.</text>
</comment>
<dbReference type="Proteomes" id="UP000285575">
    <property type="component" value="Unassembled WGS sequence"/>
</dbReference>
<gene>
    <name evidence="1" type="ORF">EOE66_02150</name>
</gene>
<dbReference type="EMBL" id="SACR01000001">
    <property type="protein sequence ID" value="RVU49398.1"/>
    <property type="molecule type" value="Genomic_DNA"/>
</dbReference>
<evidence type="ECO:0000313" key="2">
    <source>
        <dbReference type="Proteomes" id="UP000285575"/>
    </source>
</evidence>
<protein>
    <submittedName>
        <fullName evidence="1">Uncharacterized protein</fullName>
    </submittedName>
</protein>
<keyword evidence="2" id="KW-1185">Reference proteome</keyword>
<accession>A0A437RRK1</accession>
<name>A0A437RRK1_9BURK</name>
<organism evidence="1 2">
    <name type="scientific">Rubrivivax rivuli</name>
    <dbReference type="NCBI Taxonomy" id="1862385"/>
    <lineage>
        <taxon>Bacteria</taxon>
        <taxon>Pseudomonadati</taxon>
        <taxon>Pseudomonadota</taxon>
        <taxon>Betaproteobacteria</taxon>
        <taxon>Burkholderiales</taxon>
        <taxon>Sphaerotilaceae</taxon>
        <taxon>Rubrivivax</taxon>
    </lineage>
</organism>